<organism evidence="1 2">
    <name type="scientific">Actinomadura meridiana</name>
    <dbReference type="NCBI Taxonomy" id="559626"/>
    <lineage>
        <taxon>Bacteria</taxon>
        <taxon>Bacillati</taxon>
        <taxon>Actinomycetota</taxon>
        <taxon>Actinomycetes</taxon>
        <taxon>Streptosporangiales</taxon>
        <taxon>Thermomonosporaceae</taxon>
        <taxon>Actinomadura</taxon>
    </lineage>
</organism>
<proteinExistence type="predicted"/>
<dbReference type="Proteomes" id="UP001501710">
    <property type="component" value="Unassembled WGS sequence"/>
</dbReference>
<evidence type="ECO:0000313" key="1">
    <source>
        <dbReference type="EMBL" id="GAA4237132.1"/>
    </source>
</evidence>
<keyword evidence="2" id="KW-1185">Reference proteome</keyword>
<accession>A0ABP8CBJ9</accession>
<gene>
    <name evidence="1" type="ORF">GCM10022254_48390</name>
</gene>
<sequence>MAAPCVSRVTLWGAAIPSRPEEEGTPMEFRRALAAGTAAVLVTGLPVAGCSTLGGRTSAQPSTFRSQVAASINGSAFAVDWQVDIIQKDGILCTQSVIRSIPRSYDCPPHTNNDPPLNFSIDGTDDRIDLIFGTTADRVTSLQATTTDDQVLHPKLKSVDRVKFFAYAVKKGTALDLSAKDSRGTEIASGHEKLTASG</sequence>
<name>A0ABP8CBJ9_9ACTN</name>
<dbReference type="EMBL" id="BAABAS010000016">
    <property type="protein sequence ID" value="GAA4237132.1"/>
    <property type="molecule type" value="Genomic_DNA"/>
</dbReference>
<evidence type="ECO:0000313" key="2">
    <source>
        <dbReference type="Proteomes" id="UP001501710"/>
    </source>
</evidence>
<comment type="caution">
    <text evidence="1">The sequence shown here is derived from an EMBL/GenBank/DDBJ whole genome shotgun (WGS) entry which is preliminary data.</text>
</comment>
<protein>
    <recommendedName>
        <fullName evidence="3">Lipoprotein</fullName>
    </recommendedName>
</protein>
<evidence type="ECO:0008006" key="3">
    <source>
        <dbReference type="Google" id="ProtNLM"/>
    </source>
</evidence>
<reference evidence="2" key="1">
    <citation type="journal article" date="2019" name="Int. J. Syst. Evol. Microbiol.">
        <title>The Global Catalogue of Microorganisms (GCM) 10K type strain sequencing project: providing services to taxonomists for standard genome sequencing and annotation.</title>
        <authorList>
            <consortium name="The Broad Institute Genomics Platform"/>
            <consortium name="The Broad Institute Genome Sequencing Center for Infectious Disease"/>
            <person name="Wu L."/>
            <person name="Ma J."/>
        </authorList>
    </citation>
    <scope>NUCLEOTIDE SEQUENCE [LARGE SCALE GENOMIC DNA]</scope>
    <source>
        <strain evidence="2">JCM 17440</strain>
    </source>
</reference>